<protein>
    <submittedName>
        <fullName evidence="1">Uncharacterized protein</fullName>
    </submittedName>
</protein>
<dbReference type="Proteomes" id="UP000183371">
    <property type="component" value="Unassembled WGS sequence"/>
</dbReference>
<dbReference type="InterPro" id="IPR045694">
    <property type="entry name" value="DUF6058"/>
</dbReference>
<organism evidence="1 2">
    <name type="scientific">Pseudovibrio denitrificans</name>
    <dbReference type="NCBI Taxonomy" id="258256"/>
    <lineage>
        <taxon>Bacteria</taxon>
        <taxon>Pseudomonadati</taxon>
        <taxon>Pseudomonadota</taxon>
        <taxon>Alphaproteobacteria</taxon>
        <taxon>Hyphomicrobiales</taxon>
        <taxon>Stappiaceae</taxon>
        <taxon>Pseudovibrio</taxon>
    </lineage>
</organism>
<gene>
    <name evidence="1" type="ORF">SAMN05444141_101885</name>
</gene>
<dbReference type="Pfam" id="PF19531">
    <property type="entry name" value="DUF6058"/>
    <property type="match status" value="1"/>
</dbReference>
<proteinExistence type="predicted"/>
<reference evidence="2" key="1">
    <citation type="submission" date="2016-10" db="EMBL/GenBank/DDBJ databases">
        <authorList>
            <person name="Varghese N."/>
            <person name="Submissions S."/>
        </authorList>
    </citation>
    <scope>NUCLEOTIDE SEQUENCE [LARGE SCALE GENOMIC DNA]</scope>
    <source>
        <strain evidence="2">DSM 17465</strain>
    </source>
</reference>
<accession>A0A1I6YHZ8</accession>
<dbReference type="AlphaFoldDB" id="A0A1I6YHZ8"/>
<dbReference type="EMBL" id="FPBD01000001">
    <property type="protein sequence ID" value="SFT50028.1"/>
    <property type="molecule type" value="Genomic_DNA"/>
</dbReference>
<evidence type="ECO:0000313" key="2">
    <source>
        <dbReference type="Proteomes" id="UP000183371"/>
    </source>
</evidence>
<evidence type="ECO:0000313" key="1">
    <source>
        <dbReference type="EMBL" id="SFT50028.1"/>
    </source>
</evidence>
<dbReference type="RefSeq" id="WP_054783216.1">
    <property type="nucleotide sequence ID" value="NZ_FPBD01000001.1"/>
</dbReference>
<keyword evidence="2" id="KW-1185">Reference proteome</keyword>
<sequence>MLLNYLYSEFYEEQVFLDLLGLSSTDWQSLLERRVMPAASYLFTNSSLCVSFLGQYQERELYRFHLKSHRRWFEDLQCFGLTQEQAAKAFFLSRFRSAKEAFLAGELGARLHALHPDVMADFDGALEERTWGHFLNGTYGICTRDGQPDTIFQKQAGVRFIEKMTETEPRQFSKEHLGLLRQTVDFLDGVESEFAPHEVSQSSRQRCIIDVRKRYLAERAAA</sequence>
<name>A0A1I6YHZ8_9HYPH</name>